<comment type="subcellular location">
    <subcellularLocation>
        <location evidence="1">Cytoplasm</location>
    </subcellularLocation>
</comment>
<evidence type="ECO:0000256" key="10">
    <source>
        <dbReference type="ARBA" id="ARBA00032441"/>
    </source>
</evidence>
<dbReference type="RefSeq" id="WP_006715138.1">
    <property type="nucleotide sequence ID" value="NZ_CP007032.1"/>
</dbReference>
<dbReference type="Pfam" id="PF02367">
    <property type="entry name" value="TsaE"/>
    <property type="match status" value="1"/>
</dbReference>
<reference evidence="11 12" key="1">
    <citation type="submission" date="2013-12" db="EMBL/GenBank/DDBJ databases">
        <authorList>
            <consortium name="DOE Joint Genome Institute"/>
            <person name="Smidt H."/>
            <person name="Huntemann M."/>
            <person name="Han J."/>
            <person name="Chen A."/>
            <person name="Kyrpides N."/>
            <person name="Mavromatis K."/>
            <person name="Markowitz V."/>
            <person name="Palaniappan K."/>
            <person name="Ivanova N."/>
            <person name="Schaumberg A."/>
            <person name="Pati A."/>
            <person name="Liolios K."/>
            <person name="Nordberg H.P."/>
            <person name="Cantor M.N."/>
            <person name="Hua S.X."/>
            <person name="Woyke T."/>
        </authorList>
    </citation>
    <scope>NUCLEOTIDE SEQUENCE [LARGE SCALE GENOMIC DNA]</scope>
    <source>
        <strain evidence="12">DSM 15288</strain>
    </source>
</reference>
<comment type="similarity">
    <text evidence="2">Belongs to the TsaE family.</text>
</comment>
<evidence type="ECO:0000256" key="1">
    <source>
        <dbReference type="ARBA" id="ARBA00004496"/>
    </source>
</evidence>
<evidence type="ECO:0000313" key="12">
    <source>
        <dbReference type="Proteomes" id="UP000010847"/>
    </source>
</evidence>
<dbReference type="GO" id="GO:0005524">
    <property type="term" value="F:ATP binding"/>
    <property type="evidence" value="ECO:0007669"/>
    <property type="project" value="UniProtKB-KW"/>
</dbReference>
<evidence type="ECO:0000256" key="3">
    <source>
        <dbReference type="ARBA" id="ARBA00019010"/>
    </source>
</evidence>
<dbReference type="Gene3D" id="3.40.50.300">
    <property type="entry name" value="P-loop containing nucleotide triphosphate hydrolases"/>
    <property type="match status" value="1"/>
</dbReference>
<evidence type="ECO:0000256" key="6">
    <source>
        <dbReference type="ARBA" id="ARBA00022723"/>
    </source>
</evidence>
<keyword evidence="8" id="KW-0067">ATP-binding</keyword>
<dbReference type="NCBIfam" id="TIGR00150">
    <property type="entry name" value="T6A_YjeE"/>
    <property type="match status" value="1"/>
</dbReference>
<organism evidence="11 12">
    <name type="scientific">Desulfitobacterium metallireducens DSM 15288</name>
    <dbReference type="NCBI Taxonomy" id="871968"/>
    <lineage>
        <taxon>Bacteria</taxon>
        <taxon>Bacillati</taxon>
        <taxon>Bacillota</taxon>
        <taxon>Clostridia</taxon>
        <taxon>Eubacteriales</taxon>
        <taxon>Desulfitobacteriaceae</taxon>
        <taxon>Desulfitobacterium</taxon>
    </lineage>
</organism>
<dbReference type="EMBL" id="CP007032">
    <property type="protein sequence ID" value="AHF06362.1"/>
    <property type="molecule type" value="Genomic_DNA"/>
</dbReference>
<accession>W0E6I3</accession>
<keyword evidence="5" id="KW-0819">tRNA processing</keyword>
<dbReference type="GO" id="GO:0046872">
    <property type="term" value="F:metal ion binding"/>
    <property type="evidence" value="ECO:0007669"/>
    <property type="project" value="UniProtKB-KW"/>
</dbReference>
<protein>
    <recommendedName>
        <fullName evidence="3">tRNA threonylcarbamoyladenosine biosynthesis protein TsaE</fullName>
    </recommendedName>
    <alternativeName>
        <fullName evidence="10">t(6)A37 threonylcarbamoyladenosine biosynthesis protein TsaE</fullName>
    </alternativeName>
</protein>
<evidence type="ECO:0000256" key="5">
    <source>
        <dbReference type="ARBA" id="ARBA00022694"/>
    </source>
</evidence>
<dbReference type="GO" id="GO:0002949">
    <property type="term" value="P:tRNA threonylcarbamoyladenosine modification"/>
    <property type="evidence" value="ECO:0007669"/>
    <property type="project" value="InterPro"/>
</dbReference>
<dbReference type="STRING" id="871968.DESME_04240"/>
<evidence type="ECO:0000256" key="4">
    <source>
        <dbReference type="ARBA" id="ARBA00022490"/>
    </source>
</evidence>
<name>W0E6I3_9FIRM</name>
<keyword evidence="12" id="KW-1185">Reference proteome</keyword>
<dbReference type="GO" id="GO:0005737">
    <property type="term" value="C:cytoplasm"/>
    <property type="evidence" value="ECO:0007669"/>
    <property type="project" value="UniProtKB-SubCell"/>
</dbReference>
<dbReference type="InterPro" id="IPR027417">
    <property type="entry name" value="P-loop_NTPase"/>
</dbReference>
<proteinExistence type="inferred from homology"/>
<dbReference type="PANTHER" id="PTHR33540:SF2">
    <property type="entry name" value="TRNA THREONYLCARBAMOYLADENOSINE BIOSYNTHESIS PROTEIN TSAE"/>
    <property type="match status" value="1"/>
</dbReference>
<evidence type="ECO:0000313" key="11">
    <source>
        <dbReference type="EMBL" id="AHF06362.1"/>
    </source>
</evidence>
<keyword evidence="7" id="KW-0547">Nucleotide-binding</keyword>
<sequence length="162" mass="18287">MDYTFKSQNKEATLKLGQSLGHILQGGDILCLEGDLGAGKTALAQGIAVGLGLTAAVTSPTFTFIQEYATSLQDNLRLVHMDLYRLQHPEEVEVIGVEDAFQTDTICLIEWPKIAEDYLPEDRLDIHIQGSGEDTRIFTFRFQEESWQERLDRLFSILKDDH</sequence>
<evidence type="ECO:0000256" key="2">
    <source>
        <dbReference type="ARBA" id="ARBA00007599"/>
    </source>
</evidence>
<dbReference type="OrthoDB" id="9815896at2"/>
<dbReference type="KEGG" id="dmt:DESME_04240"/>
<keyword evidence="6" id="KW-0479">Metal-binding</keyword>
<evidence type="ECO:0000256" key="8">
    <source>
        <dbReference type="ARBA" id="ARBA00022840"/>
    </source>
</evidence>
<gene>
    <name evidence="11" type="ORF">DESME_04240</name>
</gene>
<dbReference type="eggNOG" id="COG0802">
    <property type="taxonomic scope" value="Bacteria"/>
</dbReference>
<dbReference type="SUPFAM" id="SSF52540">
    <property type="entry name" value="P-loop containing nucleoside triphosphate hydrolases"/>
    <property type="match status" value="1"/>
</dbReference>
<dbReference type="AlphaFoldDB" id="W0E6I3"/>
<dbReference type="PANTHER" id="PTHR33540">
    <property type="entry name" value="TRNA THREONYLCARBAMOYLADENOSINE BIOSYNTHESIS PROTEIN TSAE"/>
    <property type="match status" value="1"/>
</dbReference>
<dbReference type="Proteomes" id="UP000010847">
    <property type="component" value="Chromosome"/>
</dbReference>
<keyword evidence="9" id="KW-0460">Magnesium</keyword>
<evidence type="ECO:0000256" key="7">
    <source>
        <dbReference type="ARBA" id="ARBA00022741"/>
    </source>
</evidence>
<keyword evidence="4" id="KW-0963">Cytoplasm</keyword>
<evidence type="ECO:0000256" key="9">
    <source>
        <dbReference type="ARBA" id="ARBA00022842"/>
    </source>
</evidence>
<dbReference type="InterPro" id="IPR003442">
    <property type="entry name" value="T6A_TsaE"/>
</dbReference>
<dbReference type="HOGENOM" id="CLU_087829_3_0_9"/>